<proteinExistence type="inferred from homology"/>
<dbReference type="InterPro" id="IPR001254">
    <property type="entry name" value="Trypsin_dom"/>
</dbReference>
<dbReference type="AlphaFoldDB" id="A0A2I0LGU1"/>
<dbReference type="PROSITE" id="PS50240">
    <property type="entry name" value="TRYPSIN_DOM"/>
    <property type="match status" value="1"/>
</dbReference>
<keyword evidence="8" id="KW-1185">Reference proteome</keyword>
<gene>
    <name evidence="7" type="ORF">A306_00000453</name>
</gene>
<evidence type="ECO:0000256" key="4">
    <source>
        <dbReference type="ARBA" id="ARBA00022825"/>
    </source>
</evidence>
<dbReference type="SUPFAM" id="SSF50494">
    <property type="entry name" value="Trypsin-like serine proteases"/>
    <property type="match status" value="1"/>
</dbReference>
<dbReference type="EMBL" id="AKCR02001118">
    <property type="protein sequence ID" value="PKK16670.1"/>
    <property type="molecule type" value="Genomic_DNA"/>
</dbReference>
<dbReference type="PANTHER" id="PTHR24271:SF48">
    <property type="entry name" value="KALLIKREIN-14"/>
    <property type="match status" value="1"/>
</dbReference>
<dbReference type="InterPro" id="IPR043504">
    <property type="entry name" value="Peptidase_S1_PA_chymotrypsin"/>
</dbReference>
<evidence type="ECO:0000256" key="2">
    <source>
        <dbReference type="ARBA" id="ARBA00022670"/>
    </source>
</evidence>
<dbReference type="CDD" id="cd00190">
    <property type="entry name" value="Tryp_SPc"/>
    <property type="match status" value="1"/>
</dbReference>
<evidence type="ECO:0000313" key="8">
    <source>
        <dbReference type="Proteomes" id="UP000053872"/>
    </source>
</evidence>
<dbReference type="PRINTS" id="PR00722">
    <property type="entry name" value="CHYMOTRYPSIN"/>
</dbReference>
<keyword evidence="4" id="KW-0720">Serine protease</keyword>
<name>A0A2I0LGU1_COLLI</name>
<dbReference type="Gene3D" id="2.40.10.10">
    <property type="entry name" value="Trypsin-like serine proteases"/>
    <property type="match status" value="2"/>
</dbReference>
<dbReference type="GO" id="GO:0004252">
    <property type="term" value="F:serine-type endopeptidase activity"/>
    <property type="evidence" value="ECO:0007669"/>
    <property type="project" value="InterPro"/>
</dbReference>
<dbReference type="InterPro" id="IPR033116">
    <property type="entry name" value="TRYPSIN_SER"/>
</dbReference>
<keyword evidence="2" id="KW-0645">Protease</keyword>
<dbReference type="SMART" id="SM00020">
    <property type="entry name" value="Tryp_SPc"/>
    <property type="match status" value="1"/>
</dbReference>
<dbReference type="InterPro" id="IPR001314">
    <property type="entry name" value="Peptidase_S1A"/>
</dbReference>
<dbReference type="PANTHER" id="PTHR24271">
    <property type="entry name" value="KALLIKREIN-RELATED"/>
    <property type="match status" value="1"/>
</dbReference>
<evidence type="ECO:0000256" key="1">
    <source>
        <dbReference type="ARBA" id="ARBA00009228"/>
    </source>
</evidence>
<accession>A0A2I0LGU1</accession>
<evidence type="ECO:0000313" key="7">
    <source>
        <dbReference type="EMBL" id="PKK16670.1"/>
    </source>
</evidence>
<keyword evidence="3" id="KW-0378">Hydrolase</keyword>
<dbReference type="GO" id="GO:0006508">
    <property type="term" value="P:proteolysis"/>
    <property type="evidence" value="ECO:0007669"/>
    <property type="project" value="UniProtKB-KW"/>
</dbReference>
<dbReference type="Pfam" id="PF00089">
    <property type="entry name" value="Trypsin"/>
    <property type="match status" value="1"/>
</dbReference>
<dbReference type="Proteomes" id="UP000053872">
    <property type="component" value="Unassembled WGS sequence"/>
</dbReference>
<organism evidence="7 8">
    <name type="scientific">Columba livia</name>
    <name type="common">Rock dove</name>
    <dbReference type="NCBI Taxonomy" id="8932"/>
    <lineage>
        <taxon>Eukaryota</taxon>
        <taxon>Metazoa</taxon>
        <taxon>Chordata</taxon>
        <taxon>Craniata</taxon>
        <taxon>Vertebrata</taxon>
        <taxon>Euteleostomi</taxon>
        <taxon>Archelosauria</taxon>
        <taxon>Archosauria</taxon>
        <taxon>Dinosauria</taxon>
        <taxon>Saurischia</taxon>
        <taxon>Theropoda</taxon>
        <taxon>Coelurosauria</taxon>
        <taxon>Aves</taxon>
        <taxon>Neognathae</taxon>
        <taxon>Neoaves</taxon>
        <taxon>Columbimorphae</taxon>
        <taxon>Columbiformes</taxon>
        <taxon>Columbidae</taxon>
        <taxon>Columba</taxon>
    </lineage>
</organism>
<dbReference type="InterPro" id="IPR009003">
    <property type="entry name" value="Peptidase_S1_PA"/>
</dbReference>
<feature type="domain" description="Peptidase S1" evidence="6">
    <location>
        <begin position="1"/>
        <end position="165"/>
    </location>
</feature>
<evidence type="ECO:0000259" key="6">
    <source>
        <dbReference type="PROSITE" id="PS50240"/>
    </source>
</evidence>
<protein>
    <recommendedName>
        <fullName evidence="6">Peptidase S1 domain-containing protein</fullName>
    </recommendedName>
</protein>
<evidence type="ECO:0000256" key="3">
    <source>
        <dbReference type="ARBA" id="ARBA00022801"/>
    </source>
</evidence>
<dbReference type="STRING" id="8932.A0A2I0LGU1"/>
<dbReference type="InParanoid" id="A0A2I0LGU1"/>
<reference evidence="7 8" key="1">
    <citation type="journal article" date="2013" name="Science">
        <title>Genomic diversity and evolution of the head crest in the rock pigeon.</title>
        <authorList>
            <person name="Shapiro M.D."/>
            <person name="Kronenberg Z."/>
            <person name="Li C."/>
            <person name="Domyan E.T."/>
            <person name="Pan H."/>
            <person name="Campbell M."/>
            <person name="Tan H."/>
            <person name="Huff C.D."/>
            <person name="Hu H."/>
            <person name="Vickrey A.I."/>
            <person name="Nielsen S.C."/>
            <person name="Stringham S.A."/>
            <person name="Hu H."/>
            <person name="Willerslev E."/>
            <person name="Gilbert M.T."/>
            <person name="Yandell M."/>
            <person name="Zhang G."/>
            <person name="Wang J."/>
        </authorList>
    </citation>
    <scope>NUCLEOTIDE SEQUENCE [LARGE SCALE GENOMIC DNA]</scope>
    <source>
        <tissue evidence="7">Blood</tissue>
    </source>
</reference>
<dbReference type="GO" id="GO:0030141">
    <property type="term" value="C:secretory granule"/>
    <property type="evidence" value="ECO:0007669"/>
    <property type="project" value="TreeGrafter"/>
</dbReference>
<sequence length="167" mass="18259">MATMDLLLSPHSVLSVRLGGQRRADGGATEQWRRSAKVVTYPRYNTATKDGDLMLVKLLLPIRVTKRVEPLPLATECPAPGSVTVVPEEQCRRIYPGSITPNMVCAGESRNRADSCQGDSGGPLMCDGRLQGIVSWGPGVCGDPKKPGVYVNLCKYTQWIQDTMRRN</sequence>
<comment type="similarity">
    <text evidence="1">Belongs to the peptidase S1 family. Snake venom subfamily.</text>
</comment>
<comment type="caution">
    <text evidence="7">The sequence shown here is derived from an EMBL/GenBank/DDBJ whole genome shotgun (WGS) entry which is preliminary data.</text>
</comment>
<keyword evidence="5" id="KW-1015">Disulfide bond</keyword>
<evidence type="ECO:0000256" key="5">
    <source>
        <dbReference type="ARBA" id="ARBA00023157"/>
    </source>
</evidence>
<dbReference type="PROSITE" id="PS00135">
    <property type="entry name" value="TRYPSIN_SER"/>
    <property type="match status" value="1"/>
</dbReference>
<dbReference type="FunFam" id="2.40.10.10:FF:000010">
    <property type="entry name" value="Kallikrein related peptidase 11"/>
    <property type="match status" value="1"/>
</dbReference>